<proteinExistence type="predicted"/>
<accession>A0A1G4GS96</accession>
<evidence type="ECO:0008006" key="3">
    <source>
        <dbReference type="Google" id="ProtNLM"/>
    </source>
</evidence>
<organism evidence="1 2">
    <name type="scientific">Plasmodium vivax</name>
    <name type="common">malaria parasite P. vivax</name>
    <dbReference type="NCBI Taxonomy" id="5855"/>
    <lineage>
        <taxon>Eukaryota</taxon>
        <taxon>Sar</taxon>
        <taxon>Alveolata</taxon>
        <taxon>Apicomplexa</taxon>
        <taxon>Aconoidasida</taxon>
        <taxon>Haemosporida</taxon>
        <taxon>Plasmodiidae</taxon>
        <taxon>Plasmodium</taxon>
        <taxon>Plasmodium (Plasmodium)</taxon>
    </lineage>
</organism>
<dbReference type="EMBL" id="LT615241">
    <property type="protein sequence ID" value="SCO65459.1"/>
    <property type="molecule type" value="Genomic_DNA"/>
</dbReference>
<evidence type="ECO:0000313" key="1">
    <source>
        <dbReference type="EMBL" id="SCO65459.1"/>
    </source>
</evidence>
<dbReference type="Proteomes" id="UP000196402">
    <property type="component" value="Chromosome 3"/>
</dbReference>
<evidence type="ECO:0000313" key="2">
    <source>
        <dbReference type="Proteomes" id="UP000196402"/>
    </source>
</evidence>
<dbReference type="AlphaFoldDB" id="A0A1G4GS96"/>
<protein>
    <recommendedName>
        <fullName evidence="3">VIR protein</fullName>
    </recommendedName>
</protein>
<name>A0A1G4GS96_PLAVI</name>
<sequence length="77" mass="9001">MNMNFLKYAHKIIQKQNYYPKKVIYQLTPAGRWMNNGLRGDGRRIGNSLYSDETNGLLFKEPMHDDLISYNIGYDAV</sequence>
<reference evidence="1 2" key="1">
    <citation type="submission" date="2016-07" db="EMBL/GenBank/DDBJ databases">
        <authorList>
            <consortium name="Pathogen Informatics"/>
        </authorList>
    </citation>
    <scope>NUCLEOTIDE SEQUENCE [LARGE SCALE GENOMIC DNA]</scope>
</reference>
<dbReference type="VEuPathDB" id="PlasmoDB:PVW1_100020900"/>
<gene>
    <name evidence="1" type="ORF">PVT01_030027400</name>
</gene>